<evidence type="ECO:0000313" key="6">
    <source>
        <dbReference type="Proteomes" id="UP001255856"/>
    </source>
</evidence>
<dbReference type="GO" id="GO:0016251">
    <property type="term" value="F:RNA polymerase II general transcription initiation factor activity"/>
    <property type="evidence" value="ECO:0007669"/>
    <property type="project" value="TreeGrafter"/>
</dbReference>
<dbReference type="InterPro" id="IPR003958">
    <property type="entry name" value="CBFA_NFYB_domain"/>
</dbReference>
<keyword evidence="6" id="KW-1185">Reference proteome</keyword>
<evidence type="ECO:0000256" key="3">
    <source>
        <dbReference type="SAM" id="MobiDB-lite"/>
    </source>
</evidence>
<protein>
    <recommendedName>
        <fullName evidence="4">Transcription factor CBF/NF-Y/archaeal histone domain-containing protein</fullName>
    </recommendedName>
</protein>
<dbReference type="PANTHER" id="PTHR10252">
    <property type="entry name" value="HISTONE-LIKE TRANSCRIPTION FACTOR CCAAT-RELATED"/>
    <property type="match status" value="1"/>
</dbReference>
<name>A0AAD9MHY3_PROWI</name>
<comment type="subcellular location">
    <subcellularLocation>
        <location evidence="1">Nucleus</location>
    </subcellularLocation>
</comment>
<reference evidence="5" key="1">
    <citation type="submission" date="2021-01" db="EMBL/GenBank/DDBJ databases">
        <authorList>
            <person name="Eckstrom K.M.E."/>
        </authorList>
    </citation>
    <scope>NUCLEOTIDE SEQUENCE</scope>
    <source>
        <strain evidence="5">UVCC 0001</strain>
    </source>
</reference>
<dbReference type="SUPFAM" id="SSF47113">
    <property type="entry name" value="Histone-fold"/>
    <property type="match status" value="1"/>
</dbReference>
<keyword evidence="2" id="KW-0539">Nucleus</keyword>
<dbReference type="AlphaFoldDB" id="A0AAD9MHY3"/>
<dbReference type="Pfam" id="PF00808">
    <property type="entry name" value="CBFD_NFYB_HMF"/>
    <property type="match status" value="1"/>
</dbReference>
<dbReference type="Proteomes" id="UP001255856">
    <property type="component" value="Unassembled WGS sequence"/>
</dbReference>
<dbReference type="Gene3D" id="1.10.20.10">
    <property type="entry name" value="Histone, subunit A"/>
    <property type="match status" value="1"/>
</dbReference>
<accession>A0AAD9MHY3</accession>
<feature type="region of interest" description="Disordered" evidence="3">
    <location>
        <begin position="106"/>
        <end position="220"/>
    </location>
</feature>
<gene>
    <name evidence="5" type="ORF">QBZ16_004382</name>
</gene>
<dbReference type="GO" id="GO:0001046">
    <property type="term" value="F:core promoter sequence-specific DNA binding"/>
    <property type="evidence" value="ECO:0007669"/>
    <property type="project" value="TreeGrafter"/>
</dbReference>
<dbReference type="GO" id="GO:0046982">
    <property type="term" value="F:protein heterodimerization activity"/>
    <property type="evidence" value="ECO:0007669"/>
    <property type="project" value="InterPro"/>
</dbReference>
<dbReference type="PANTHER" id="PTHR10252:SF5">
    <property type="entry name" value="DR1-ASSOCIATED COREPRESSOR"/>
    <property type="match status" value="1"/>
</dbReference>
<comment type="caution">
    <text evidence="5">The sequence shown here is derived from an EMBL/GenBank/DDBJ whole genome shotgun (WGS) entry which is preliminary data.</text>
</comment>
<evidence type="ECO:0000256" key="2">
    <source>
        <dbReference type="ARBA" id="ARBA00023242"/>
    </source>
</evidence>
<dbReference type="EMBL" id="JASFZW010000006">
    <property type="protein sequence ID" value="KAK2077537.1"/>
    <property type="molecule type" value="Genomic_DNA"/>
</dbReference>
<evidence type="ECO:0000313" key="5">
    <source>
        <dbReference type="EMBL" id="KAK2077537.1"/>
    </source>
</evidence>
<feature type="compositionally biased region" description="Acidic residues" evidence="3">
    <location>
        <begin position="209"/>
        <end position="220"/>
    </location>
</feature>
<evidence type="ECO:0000259" key="4">
    <source>
        <dbReference type="Pfam" id="PF00808"/>
    </source>
</evidence>
<dbReference type="CDD" id="cd22906">
    <property type="entry name" value="HFD_DRAP1"/>
    <property type="match status" value="1"/>
</dbReference>
<organism evidence="5 6">
    <name type="scientific">Prototheca wickerhamii</name>
    <dbReference type="NCBI Taxonomy" id="3111"/>
    <lineage>
        <taxon>Eukaryota</taxon>
        <taxon>Viridiplantae</taxon>
        <taxon>Chlorophyta</taxon>
        <taxon>core chlorophytes</taxon>
        <taxon>Trebouxiophyceae</taxon>
        <taxon>Chlorellales</taxon>
        <taxon>Chlorellaceae</taxon>
        <taxon>Prototheca</taxon>
    </lineage>
</organism>
<dbReference type="InterPro" id="IPR050568">
    <property type="entry name" value="Transcr_DNA_Rep_Reg"/>
</dbReference>
<dbReference type="GO" id="GO:0005634">
    <property type="term" value="C:nucleus"/>
    <property type="evidence" value="ECO:0007669"/>
    <property type="project" value="UniProtKB-SubCell"/>
</dbReference>
<evidence type="ECO:0000256" key="1">
    <source>
        <dbReference type="ARBA" id="ARBA00004123"/>
    </source>
</evidence>
<feature type="domain" description="Transcription factor CBF/NF-Y/archaeal histone" evidence="4">
    <location>
        <begin position="27"/>
        <end position="84"/>
    </location>
</feature>
<sequence length="220" mass="23346">MPEEVAADELQTASSSKYHRNHAPYTARIKKMMQADEDVGKVAKASPILISKALDEFLHALLDGAAAVAQERGAKTLTSSHLKAHITAHPLLDFCLEAVKDVADLPPAEAAESGPRATKKRSKSAAEDGEPPTPKARRGRKKTTESQAEAPLEPAKPEPMEEDGAVQVKQEADAGAAQPKQEAEAGAADESPEHAEQPDAEPPEAAGDVLDEEDDHDADE</sequence>
<proteinExistence type="predicted"/>
<dbReference type="InterPro" id="IPR009072">
    <property type="entry name" value="Histone-fold"/>
</dbReference>